<dbReference type="PANTHER" id="PTHR43281:SF1">
    <property type="entry name" value="FARNESYL DIPHOSPHATE SYNTHASE"/>
    <property type="match status" value="1"/>
</dbReference>
<evidence type="ECO:0000256" key="5">
    <source>
        <dbReference type="ARBA" id="ARBA00023229"/>
    </source>
</evidence>
<feature type="compositionally biased region" description="Low complexity" evidence="7">
    <location>
        <begin position="199"/>
        <end position="213"/>
    </location>
</feature>
<gene>
    <name evidence="9" type="ORF">RB653_001784</name>
</gene>
<dbReference type="GO" id="GO:0046872">
    <property type="term" value="F:metal ion binding"/>
    <property type="evidence" value="ECO:0007669"/>
    <property type="project" value="UniProtKB-KW"/>
</dbReference>
<dbReference type="GO" id="GO:0004659">
    <property type="term" value="F:prenyltransferase activity"/>
    <property type="evidence" value="ECO:0007669"/>
    <property type="project" value="InterPro"/>
</dbReference>
<dbReference type="AlphaFoldDB" id="A0AAN7TWL9"/>
<dbReference type="PROSITE" id="PS00444">
    <property type="entry name" value="POLYPRENYL_SYNTHASE_2"/>
    <property type="match status" value="1"/>
</dbReference>
<organism evidence="9 10">
    <name type="scientific">Dictyostelium firmibasis</name>
    <dbReference type="NCBI Taxonomy" id="79012"/>
    <lineage>
        <taxon>Eukaryota</taxon>
        <taxon>Amoebozoa</taxon>
        <taxon>Evosea</taxon>
        <taxon>Eumycetozoa</taxon>
        <taxon>Dictyostelia</taxon>
        <taxon>Dictyosteliales</taxon>
        <taxon>Dictyosteliaceae</taxon>
        <taxon>Dictyostelium</taxon>
    </lineage>
</organism>
<name>A0AAN7TWL9_9MYCE</name>
<dbReference type="EMBL" id="JAVFKY010000004">
    <property type="protein sequence ID" value="KAK5576848.1"/>
    <property type="molecule type" value="Genomic_DNA"/>
</dbReference>
<comment type="caution">
    <text evidence="9">The sequence shown here is derived from an EMBL/GenBank/DDBJ whole genome shotgun (WGS) entry which is preliminary data.</text>
</comment>
<keyword evidence="10" id="KW-1185">Reference proteome</keyword>
<keyword evidence="2 6" id="KW-0808">Transferase</keyword>
<evidence type="ECO:0000256" key="8">
    <source>
        <dbReference type="SAM" id="Phobius"/>
    </source>
</evidence>
<accession>A0AAN7TWL9</accession>
<evidence type="ECO:0000313" key="10">
    <source>
        <dbReference type="Proteomes" id="UP001344447"/>
    </source>
</evidence>
<keyword evidence="4" id="KW-0460">Magnesium</keyword>
<protein>
    <submittedName>
        <fullName evidence="9">Uncharacterized protein</fullName>
    </submittedName>
</protein>
<dbReference type="PANTHER" id="PTHR43281">
    <property type="entry name" value="FARNESYL DIPHOSPHATE SYNTHASE"/>
    <property type="match status" value="1"/>
</dbReference>
<evidence type="ECO:0000313" key="9">
    <source>
        <dbReference type="EMBL" id="KAK5576848.1"/>
    </source>
</evidence>
<proteinExistence type="inferred from homology"/>
<feature type="region of interest" description="Disordered" evidence="7">
    <location>
        <begin position="192"/>
        <end position="214"/>
    </location>
</feature>
<keyword evidence="8" id="KW-1133">Transmembrane helix</keyword>
<dbReference type="InterPro" id="IPR033749">
    <property type="entry name" value="Polyprenyl_synt_CS"/>
</dbReference>
<dbReference type="Proteomes" id="UP001344447">
    <property type="component" value="Unassembled WGS sequence"/>
</dbReference>
<reference evidence="9 10" key="1">
    <citation type="submission" date="2023-11" db="EMBL/GenBank/DDBJ databases">
        <title>Dfirmibasis_genome.</title>
        <authorList>
            <person name="Edelbroek B."/>
            <person name="Kjellin J."/>
            <person name="Jerlstrom-Hultqvist J."/>
            <person name="Soderbom F."/>
        </authorList>
    </citation>
    <scope>NUCLEOTIDE SEQUENCE [LARGE SCALE GENOMIC DNA]</scope>
    <source>
        <strain evidence="9 10">TNS-C-14</strain>
    </source>
</reference>
<dbReference type="InterPro" id="IPR000092">
    <property type="entry name" value="Polyprenyl_synt"/>
</dbReference>
<evidence type="ECO:0000256" key="7">
    <source>
        <dbReference type="SAM" id="MobiDB-lite"/>
    </source>
</evidence>
<evidence type="ECO:0000256" key="3">
    <source>
        <dbReference type="ARBA" id="ARBA00022723"/>
    </source>
</evidence>
<evidence type="ECO:0000256" key="2">
    <source>
        <dbReference type="ARBA" id="ARBA00022679"/>
    </source>
</evidence>
<evidence type="ECO:0000256" key="4">
    <source>
        <dbReference type="ARBA" id="ARBA00022842"/>
    </source>
</evidence>
<feature type="transmembrane region" description="Helical" evidence="8">
    <location>
        <begin position="250"/>
        <end position="267"/>
    </location>
</feature>
<keyword evidence="5" id="KW-0414">Isoprene biosynthesis</keyword>
<evidence type="ECO:0000256" key="1">
    <source>
        <dbReference type="ARBA" id="ARBA00001946"/>
    </source>
</evidence>
<keyword evidence="3" id="KW-0479">Metal-binding</keyword>
<dbReference type="InterPro" id="IPR008949">
    <property type="entry name" value="Isoprenoid_synthase_dom_sf"/>
</dbReference>
<evidence type="ECO:0000256" key="6">
    <source>
        <dbReference type="RuleBase" id="RU004466"/>
    </source>
</evidence>
<dbReference type="GO" id="GO:0008299">
    <property type="term" value="P:isoprenoid biosynthetic process"/>
    <property type="evidence" value="ECO:0007669"/>
    <property type="project" value="UniProtKB-KW"/>
</dbReference>
<dbReference type="SUPFAM" id="SSF48576">
    <property type="entry name" value="Terpenoid synthases"/>
    <property type="match status" value="1"/>
</dbReference>
<comment type="similarity">
    <text evidence="6">Belongs to the FPP/GGPP synthase family.</text>
</comment>
<sequence length="272" mass="30372">MAFFRVFISKYFGNNLFLSGFSSVESSRTMGASGLIGGQLVDLNPPDMSQKTIETIIDMKTGALFELSFTLGWIFGGGDMDLLPNVRQLALHFGRAFQILDDIDDIEKDRLSGKTVNYALQFGVNRAIKAIDAHLSVNGSSNSSEAALELNQAPFLSMILKSAAISKIEPAREMPSPKRMSNSATLNGDINKIMSTTDNNNHASSSTENNSNSYETRMKSLEDQISNLSLAFTRYMKEPIRESYGNSDNLYYHIYIYIMNTFIYLIIPKYLR</sequence>
<dbReference type="Gene3D" id="1.10.600.10">
    <property type="entry name" value="Farnesyl Diphosphate Synthase"/>
    <property type="match status" value="1"/>
</dbReference>
<keyword evidence="8" id="KW-0472">Membrane</keyword>
<dbReference type="Pfam" id="PF00348">
    <property type="entry name" value="polyprenyl_synt"/>
    <property type="match status" value="1"/>
</dbReference>
<keyword evidence="8" id="KW-0812">Transmembrane</keyword>
<comment type="cofactor">
    <cofactor evidence="1">
        <name>Mg(2+)</name>
        <dbReference type="ChEBI" id="CHEBI:18420"/>
    </cofactor>
</comment>